<feature type="region of interest" description="Disordered" evidence="5">
    <location>
        <begin position="817"/>
        <end position="1202"/>
    </location>
</feature>
<gene>
    <name evidence="6" type="ORF">H0H81_005083</name>
</gene>
<feature type="region of interest" description="Disordered" evidence="5">
    <location>
        <begin position="161"/>
        <end position="204"/>
    </location>
</feature>
<feature type="compositionally biased region" description="Low complexity" evidence="5">
    <location>
        <begin position="1170"/>
        <end position="1189"/>
    </location>
</feature>
<protein>
    <recommendedName>
        <fullName evidence="2">DNA polymerase delta subunit 3</fullName>
    </recommendedName>
</protein>
<comment type="caution">
    <text evidence="6">The sequence shown here is derived from an EMBL/GenBank/DDBJ whole genome shotgun (WGS) entry which is preliminary data.</text>
</comment>
<reference evidence="6" key="1">
    <citation type="submission" date="2021-02" db="EMBL/GenBank/DDBJ databases">
        <authorList>
            <person name="Nieuwenhuis M."/>
            <person name="Van De Peppel L.J.J."/>
        </authorList>
    </citation>
    <scope>NUCLEOTIDE SEQUENCE</scope>
    <source>
        <strain evidence="6">D49</strain>
    </source>
</reference>
<evidence type="ECO:0000256" key="2">
    <source>
        <dbReference type="ARBA" id="ARBA00017589"/>
    </source>
</evidence>
<dbReference type="AlphaFoldDB" id="A0A9P7K555"/>
<feature type="compositionally biased region" description="Basic and acidic residues" evidence="5">
    <location>
        <begin position="323"/>
        <end position="332"/>
    </location>
</feature>
<name>A0A9P7K555_9AGAR</name>
<dbReference type="PANTHER" id="PTHR17598">
    <property type="entry name" value="DNA POLYMERASE DELTA SUBUNIT 3"/>
    <property type="match status" value="1"/>
</dbReference>
<dbReference type="EMBL" id="JABCKI010005842">
    <property type="protein sequence ID" value="KAG5637288.1"/>
    <property type="molecule type" value="Genomic_DNA"/>
</dbReference>
<evidence type="ECO:0000256" key="5">
    <source>
        <dbReference type="SAM" id="MobiDB-lite"/>
    </source>
</evidence>
<dbReference type="Gene3D" id="3.90.1030.20">
    <property type="entry name" value="DNA polymerase delta, p66 (Cdc27) subunit, wHTH domain"/>
    <property type="match status" value="1"/>
</dbReference>
<dbReference type="GO" id="GO:0003887">
    <property type="term" value="F:DNA-directed DNA polymerase activity"/>
    <property type="evidence" value="ECO:0007669"/>
    <property type="project" value="TreeGrafter"/>
</dbReference>
<keyword evidence="7" id="KW-1185">Reference proteome</keyword>
<dbReference type="Proteomes" id="UP000717328">
    <property type="component" value="Unassembled WGS sequence"/>
</dbReference>
<dbReference type="InterPro" id="IPR041913">
    <property type="entry name" value="POLD3_sf"/>
</dbReference>
<evidence type="ECO:0000256" key="1">
    <source>
        <dbReference type="ARBA" id="ARBA00004123"/>
    </source>
</evidence>
<keyword evidence="4" id="KW-0539">Nucleus</keyword>
<feature type="region of interest" description="Disordered" evidence="5">
    <location>
        <begin position="443"/>
        <end position="578"/>
    </location>
</feature>
<feature type="compositionally biased region" description="Basic and acidic residues" evidence="5">
    <location>
        <begin position="869"/>
        <end position="893"/>
    </location>
</feature>
<feature type="compositionally biased region" description="Polar residues" evidence="5">
    <location>
        <begin position="337"/>
        <end position="355"/>
    </location>
</feature>
<feature type="compositionally biased region" description="Polar residues" evidence="5">
    <location>
        <begin position="526"/>
        <end position="536"/>
    </location>
</feature>
<evidence type="ECO:0000313" key="6">
    <source>
        <dbReference type="EMBL" id="KAG5637288.1"/>
    </source>
</evidence>
<dbReference type="PANTHER" id="PTHR17598:SF13">
    <property type="entry name" value="DNA POLYMERASE DELTA SUBUNIT 3"/>
    <property type="match status" value="1"/>
</dbReference>
<feature type="compositionally biased region" description="Basic and acidic residues" evidence="5">
    <location>
        <begin position="1029"/>
        <end position="1046"/>
    </location>
</feature>
<dbReference type="InterPro" id="IPR019038">
    <property type="entry name" value="POLD3"/>
</dbReference>
<feature type="compositionally biased region" description="Acidic residues" evidence="5">
    <location>
        <begin position="1113"/>
        <end position="1127"/>
    </location>
</feature>
<dbReference type="GO" id="GO:0043625">
    <property type="term" value="C:delta DNA polymerase complex"/>
    <property type="evidence" value="ECO:0007669"/>
    <property type="project" value="InterPro"/>
</dbReference>
<feature type="compositionally biased region" description="Basic residues" evidence="5">
    <location>
        <begin position="1133"/>
        <end position="1143"/>
    </location>
</feature>
<reference evidence="6" key="2">
    <citation type="submission" date="2021-10" db="EMBL/GenBank/DDBJ databases">
        <title>Phylogenomics reveals ancestral predisposition of the termite-cultivated fungus Termitomyces towards a domesticated lifestyle.</title>
        <authorList>
            <person name="Auxier B."/>
            <person name="Grum-Grzhimaylo A."/>
            <person name="Cardenas M.E."/>
            <person name="Lodge J.D."/>
            <person name="Laessoe T."/>
            <person name="Pedersen O."/>
            <person name="Smith M.E."/>
            <person name="Kuyper T.W."/>
            <person name="Franco-Molano E.A."/>
            <person name="Baroni T.J."/>
            <person name="Aanen D.K."/>
        </authorList>
    </citation>
    <scope>NUCLEOTIDE SEQUENCE</scope>
    <source>
        <strain evidence="6">D49</strain>
    </source>
</reference>
<evidence type="ECO:0000313" key="7">
    <source>
        <dbReference type="Proteomes" id="UP000717328"/>
    </source>
</evidence>
<feature type="region of interest" description="Disordered" evidence="5">
    <location>
        <begin position="323"/>
        <end position="366"/>
    </location>
</feature>
<feature type="compositionally biased region" description="Polar residues" evidence="5">
    <location>
        <begin position="449"/>
        <end position="459"/>
    </location>
</feature>
<sequence length="1202" mass="131830">MGFLKRIFSIGSKKNKKQRPQIIHNVDAGLRAIEEEEHEAAVGRLLRSSSTRFTVVSEAEYSSLPPLPHPINDVIQTPAASSVSIASSTISQRGTYHVTVHKRTQHTVSEFPNANRDLHDKPAAQPGTDQQPNDSCRLLELRAHPSVASLLEMYDEHGQLPAQAFSNNSPSPEKTERPQTRRTGSTLRQLLGEPPSLNSRTGNSVEGDISWAERFLGEADSLASAASSIELLTPSTPNTRFDSQSPHHNDPNDISFVTDHDLSINTYENPAISSMEVELSMAGSLRSTEYAPKDRNPYPSTDPATPQRASQVFEFLTERRRFKHVQDQDRSLPDLPSTFSVSSDEGSPTASNTYEGRSHFSDDSFDMTIGQPAIRIPALDALNDNFPDSCAGPTTSPAIDISLDTSYLHSSQMPSCPNAQPANVAETLWEAPKRRTTVNAPSRVIVTAPTPSGKHNTPSRIPRGPRAQSRRLAATQSKVRRASTLTERVSNSTATRSPDLYTPVPPKRKSHQRTSSNTSSSKRSSLRNMEISQPSRLEQGVSRRASGSRTILTELNKENSSELTVKSNIPSTPMRSKSDSKALFRAIITPSMFRPPPGVIPSPASSSDLSPVGKQLMMNVRQQRSKAREAERQRSGGRHGPNLHREEYSMFTSALGESSADNALKVTYRSLSRELKIHVNAAKNELAVYHDNAPYQSQTCFATYLLCGEVTPGDSDLDVDHDIGTDVKGEHEDDGDEVPQTKFLLVNERDLDDAQGQFTHLDSIHIYSLSPSPLPDAGLICTPTVNVRAADRGKEGKEMVKIVGKIFVQPVLKMKPRHPVAGPSRLKGADDATTKANEGERKNAELAKEQGKIKTEKPKEKLKATGKLDFSKAKPKEKKMPEAAVDKPKEKKMFFTAAPETKVERKENKSKKSDPVKKLQEEDESTSSSDTKGKQRTETLEPPTRGKKRKPVSSDSEDETTPPPEPNQASKPPSRAKQNVRLQKLTVLSDDEDEAPQPVRKPRASRAAKAVDSDTENVQALMDIDDDQVDRVTRGGAARGKEKAAQEDEEETDGPVEEEPMEEDMDMLDEPAPKPKPKKVKKVIPVGKNGLKKKRVVKSRNTVDDKGYTIFEDYSEYESVDENEEPEPAPAKGKGKGKAKAKAPAKAPKAKSDDEEDSPEPAPAAPAPAPKTKQAIKATKTAAKVAKAKQNTLANFFTKPKN</sequence>
<feature type="compositionally biased region" description="Polar residues" evidence="5">
    <location>
        <begin position="561"/>
        <end position="575"/>
    </location>
</feature>
<evidence type="ECO:0000256" key="4">
    <source>
        <dbReference type="ARBA" id="ARBA00023242"/>
    </source>
</evidence>
<dbReference type="GO" id="GO:1904161">
    <property type="term" value="P:DNA synthesis involved in UV-damage excision repair"/>
    <property type="evidence" value="ECO:0007669"/>
    <property type="project" value="TreeGrafter"/>
</dbReference>
<proteinExistence type="predicted"/>
<keyword evidence="3" id="KW-0235">DNA replication</keyword>
<feature type="compositionally biased region" description="Pro residues" evidence="5">
    <location>
        <begin position="1160"/>
        <end position="1169"/>
    </location>
</feature>
<dbReference type="GO" id="GO:0006271">
    <property type="term" value="P:DNA strand elongation involved in DNA replication"/>
    <property type="evidence" value="ECO:0007669"/>
    <property type="project" value="TreeGrafter"/>
</dbReference>
<feature type="region of interest" description="Disordered" evidence="5">
    <location>
        <begin position="106"/>
        <end position="134"/>
    </location>
</feature>
<organism evidence="6 7">
    <name type="scientific">Sphagnurus paluster</name>
    <dbReference type="NCBI Taxonomy" id="117069"/>
    <lineage>
        <taxon>Eukaryota</taxon>
        <taxon>Fungi</taxon>
        <taxon>Dikarya</taxon>
        <taxon>Basidiomycota</taxon>
        <taxon>Agaricomycotina</taxon>
        <taxon>Agaricomycetes</taxon>
        <taxon>Agaricomycetidae</taxon>
        <taxon>Agaricales</taxon>
        <taxon>Tricholomatineae</taxon>
        <taxon>Lyophyllaceae</taxon>
        <taxon>Sphagnurus</taxon>
    </lineage>
</organism>
<feature type="compositionally biased region" description="Polar residues" evidence="5">
    <location>
        <begin position="483"/>
        <end position="496"/>
    </location>
</feature>
<dbReference type="GO" id="GO:0006297">
    <property type="term" value="P:nucleotide-excision repair, DNA gap filling"/>
    <property type="evidence" value="ECO:0007669"/>
    <property type="project" value="TreeGrafter"/>
</dbReference>
<evidence type="ECO:0000256" key="3">
    <source>
        <dbReference type="ARBA" id="ARBA00022705"/>
    </source>
</evidence>
<accession>A0A9P7K555</accession>
<feature type="compositionally biased region" description="Polar residues" evidence="5">
    <location>
        <begin position="967"/>
        <end position="981"/>
    </location>
</feature>
<feature type="compositionally biased region" description="Acidic residues" evidence="5">
    <location>
        <begin position="1047"/>
        <end position="1069"/>
    </location>
</feature>
<feature type="compositionally biased region" description="Low complexity" evidence="5">
    <location>
        <begin position="513"/>
        <end position="523"/>
    </location>
</feature>
<feature type="compositionally biased region" description="Basic and acidic residues" evidence="5">
    <location>
        <begin position="901"/>
        <end position="920"/>
    </location>
</feature>
<comment type="subcellular location">
    <subcellularLocation>
        <location evidence="1">Nucleus</location>
    </subcellularLocation>
</comment>
<dbReference type="OrthoDB" id="3168838at2759"/>
<feature type="compositionally biased region" description="Basic and acidic residues" evidence="5">
    <location>
        <begin position="827"/>
        <end position="863"/>
    </location>
</feature>
<feature type="region of interest" description="Disordered" evidence="5">
    <location>
        <begin position="622"/>
        <end position="645"/>
    </location>
</feature>
<dbReference type="Pfam" id="PF09507">
    <property type="entry name" value="CDC27"/>
    <property type="match status" value="1"/>
</dbReference>